<protein>
    <submittedName>
        <fullName evidence="1">Uncharacterized protein</fullName>
    </submittedName>
</protein>
<dbReference type="Proteomes" id="UP001058458">
    <property type="component" value="Plasmid unnamed2"/>
</dbReference>
<organism evidence="1 2">
    <name type="scientific">Parageobacillus thermoglucosidasius</name>
    <name type="common">Geobacillus thermoglucosidasius</name>
    <dbReference type="NCBI Taxonomy" id="1426"/>
    <lineage>
        <taxon>Bacteria</taxon>
        <taxon>Bacillati</taxon>
        <taxon>Bacillota</taxon>
        <taxon>Bacilli</taxon>
        <taxon>Bacillales</taxon>
        <taxon>Anoxybacillaceae</taxon>
        <taxon>Parageobacillus</taxon>
    </lineage>
</organism>
<gene>
    <name evidence="1" type="ORF">IMI45_20365</name>
</gene>
<reference evidence="1" key="1">
    <citation type="submission" date="2020-10" db="EMBL/GenBank/DDBJ databases">
        <authorList>
            <person name="Delgado J.A."/>
            <person name="Gonzalez J.M."/>
        </authorList>
    </citation>
    <scope>NUCLEOTIDE SEQUENCE</scope>
    <source>
        <strain evidence="1">23.6</strain>
        <plasmid evidence="1">unnamed2</plasmid>
    </source>
</reference>
<geneLocation type="plasmid" evidence="1 2">
    <name>unnamed2</name>
</geneLocation>
<dbReference type="EMBL" id="CP063416">
    <property type="protein sequence ID" value="UOE78393.1"/>
    <property type="molecule type" value="Genomic_DNA"/>
</dbReference>
<sequence>MQGVVTNSDKGINMIFNDAEEAKIFLERIKEHCYRNIEGFEYRWSYKDKYVNKPFGMTITIDSQEGIETRLFTTPYECWDDQDQRIPSVFEEIQFFVEVFNFISNHRGYAYGRKPTARI</sequence>
<evidence type="ECO:0000313" key="2">
    <source>
        <dbReference type="Proteomes" id="UP001058458"/>
    </source>
</evidence>
<proteinExistence type="predicted"/>
<dbReference type="RefSeq" id="WP_256835513.1">
    <property type="nucleotide sequence ID" value="NZ_CP063416.1"/>
</dbReference>
<name>A0AB38R466_PARTM</name>
<accession>A0AB38R466</accession>
<keyword evidence="1" id="KW-0614">Plasmid</keyword>
<evidence type="ECO:0000313" key="1">
    <source>
        <dbReference type="EMBL" id="UOE78393.1"/>
    </source>
</evidence>
<dbReference type="AlphaFoldDB" id="A0AB38R466"/>